<gene>
    <name evidence="2" type="ordered locus">Q7A_429</name>
</gene>
<proteinExistence type="predicted"/>
<reference evidence="2 3" key="1">
    <citation type="journal article" date="2012" name="J. Bacteriol.">
        <title>Complete genome sequences of Methylophaga sp. strain JAM1 and Methylophaga sp. strain JAM7.</title>
        <authorList>
            <person name="Villeneuve C."/>
            <person name="Martineau C."/>
            <person name="Mauffrey F."/>
            <person name="Villemur R."/>
        </authorList>
    </citation>
    <scope>NUCLEOTIDE SEQUENCE [LARGE SCALE GENOMIC DNA]</scope>
    <source>
        <strain evidence="2 3">JAM1</strain>
    </source>
</reference>
<dbReference type="Proteomes" id="UP000009144">
    <property type="component" value="Chromosome"/>
</dbReference>
<sequence>MSLFAFIAYAIDKYLLVNCFVEFSWFVLASYRKRNKLHE</sequence>
<feature type="transmembrane region" description="Helical" evidence="1">
    <location>
        <begin position="6"/>
        <end position="28"/>
    </location>
</feature>
<keyword evidence="1" id="KW-0472">Membrane</keyword>
<keyword evidence="1" id="KW-1133">Transmembrane helix</keyword>
<evidence type="ECO:0000313" key="2">
    <source>
        <dbReference type="EMBL" id="AFI83280.1"/>
    </source>
</evidence>
<name>I1XFW1_METNJ</name>
<keyword evidence="3" id="KW-1185">Reference proteome</keyword>
<organism evidence="2 3">
    <name type="scientific">Methylophaga nitratireducenticrescens</name>
    <dbReference type="NCBI Taxonomy" id="754476"/>
    <lineage>
        <taxon>Bacteria</taxon>
        <taxon>Pseudomonadati</taxon>
        <taxon>Pseudomonadota</taxon>
        <taxon>Gammaproteobacteria</taxon>
        <taxon>Thiotrichales</taxon>
        <taxon>Piscirickettsiaceae</taxon>
        <taxon>Methylophaga</taxon>
    </lineage>
</organism>
<evidence type="ECO:0000256" key="1">
    <source>
        <dbReference type="SAM" id="Phobius"/>
    </source>
</evidence>
<evidence type="ECO:0000313" key="3">
    <source>
        <dbReference type="Proteomes" id="UP000009144"/>
    </source>
</evidence>
<dbReference type="HOGENOM" id="CLU_3312582_0_0_6"/>
<dbReference type="EMBL" id="CP003390">
    <property type="protein sequence ID" value="AFI83280.1"/>
    <property type="molecule type" value="Genomic_DNA"/>
</dbReference>
<reference evidence="2 3" key="2">
    <citation type="journal article" date="2013" name="Int. J. Syst. Evol. Microbiol.">
        <title>Methylophaga nitratireducenticrescens sp. nov. and Methylophaga frappieri sp. nov., isolated from the biofilm of the methanol-fed denitrification system treating the seawater at the Montreal Biodome.</title>
        <authorList>
            <person name="Villeneuve C."/>
            <person name="Martineau C."/>
            <person name="Mauffrey F."/>
            <person name="Villemur R."/>
        </authorList>
    </citation>
    <scope>NUCLEOTIDE SEQUENCE [LARGE SCALE GENOMIC DNA]</scope>
    <source>
        <strain evidence="2 3">JAM1</strain>
    </source>
</reference>
<keyword evidence="1" id="KW-0812">Transmembrane</keyword>
<dbReference type="AlphaFoldDB" id="I1XFW1"/>
<protein>
    <submittedName>
        <fullName evidence="2">Uncharacterized protein</fullName>
    </submittedName>
</protein>
<dbReference type="PATRIC" id="fig|754476.3.peg.425"/>
<accession>I1XFW1</accession>